<dbReference type="PANTHER" id="PTHR10166">
    <property type="entry name" value="VOLTAGE-DEPENDENT CALCIUM CHANNEL SUBUNIT ALPHA-2/DELTA-RELATED"/>
    <property type="match status" value="1"/>
</dbReference>
<evidence type="ECO:0000313" key="4">
    <source>
        <dbReference type="EMBL" id="KAL3775179.1"/>
    </source>
</evidence>
<dbReference type="CDD" id="cd00198">
    <property type="entry name" value="vWFA"/>
    <property type="match status" value="1"/>
</dbReference>
<reference evidence="4 5" key="1">
    <citation type="submission" date="2024-10" db="EMBL/GenBank/DDBJ databases">
        <title>Updated reference genomes for cyclostephanoid diatoms.</title>
        <authorList>
            <person name="Roberts W.R."/>
            <person name="Alverson A.J."/>
        </authorList>
    </citation>
    <scope>NUCLEOTIDE SEQUENCE [LARGE SCALE GENOMIC DNA]</scope>
    <source>
        <strain evidence="4 5">AJA276-08</strain>
    </source>
</reference>
<keyword evidence="2" id="KW-0812">Transmembrane</keyword>
<dbReference type="EMBL" id="JALLAZ020001427">
    <property type="protein sequence ID" value="KAL3775179.1"/>
    <property type="molecule type" value="Genomic_DNA"/>
</dbReference>
<gene>
    <name evidence="4" type="ORF">ACHAW5_004744</name>
</gene>
<sequence>MTSHRLHIAEMKSLICISGVCLFQSFVVRAAQEELIRGIQRLNSDVIELRNEVESSISRRCDSIEGCYKTSFDECRSEYTSRQQCPSLGLLGYAVPGCGSGTNCNGLSDSTITTVRLPANLATGANGNPTNAEVVEAVCYSRSVEKWMVQKYNEDKQWWTSLNVSSPRMYFGSSTGVFRVFPATHSRECGTYDPRVRPWYQASVPSTISNSVKARNVVIVMDTSRSMNRTLNEKTNATKLSFMKEAVTSTVNALSEMSFISVIRFGESPEVVGRPSADPLLWEKAASVNKERIISGIDSIEVNGRSDVVEALSLTFDLIQNSLNRINGQDTQACKLENIAILFFSDGDFNSGNTNEEIVGAFSSYIGRLENMGDYHVTTFLYSIGNTDPNQVMKQISCAVDGYWTPVSSTSTPGKVTSGYQVFFSTPMGTSAFYNYTSWSKPYKFTSSDTLGYTVSALVYNRDVEPPRFMGAVGMDISAEAAKNLYGGTMEETEKAMDEIISNIKEMKFNASCEQQRINLTYCEIQSVRQLAGGDEAVCFPLNLNVTDQNATENLFVDELSPVVIAGSGAINDLHLLNCSNAFIPQCPGHDEYPDEIWENVNFQDKSFIERVCCEVGKNTVTDRCPELEQQEKAISNAAIFGLVFTSLAVVELLGCYFCFYYKKGGVFRSK</sequence>
<dbReference type="InterPro" id="IPR036465">
    <property type="entry name" value="vWFA_dom_sf"/>
</dbReference>
<organism evidence="4 5">
    <name type="scientific">Stephanodiscus triporus</name>
    <dbReference type="NCBI Taxonomy" id="2934178"/>
    <lineage>
        <taxon>Eukaryota</taxon>
        <taxon>Sar</taxon>
        <taxon>Stramenopiles</taxon>
        <taxon>Ochrophyta</taxon>
        <taxon>Bacillariophyta</taxon>
        <taxon>Coscinodiscophyceae</taxon>
        <taxon>Thalassiosirophycidae</taxon>
        <taxon>Stephanodiscales</taxon>
        <taxon>Stephanodiscaceae</taxon>
        <taxon>Stephanodiscus</taxon>
    </lineage>
</organism>
<keyword evidence="2" id="KW-1133">Transmembrane helix</keyword>
<dbReference type="SUPFAM" id="SSF53300">
    <property type="entry name" value="vWA-like"/>
    <property type="match status" value="1"/>
</dbReference>
<evidence type="ECO:0000313" key="5">
    <source>
        <dbReference type="Proteomes" id="UP001530315"/>
    </source>
</evidence>
<dbReference type="Pfam" id="PF13519">
    <property type="entry name" value="VWA_2"/>
    <property type="match status" value="1"/>
</dbReference>
<dbReference type="Gene3D" id="3.40.50.410">
    <property type="entry name" value="von Willebrand factor, type A domain"/>
    <property type="match status" value="1"/>
</dbReference>
<feature type="transmembrane region" description="Helical" evidence="2">
    <location>
        <begin position="638"/>
        <end position="662"/>
    </location>
</feature>
<evidence type="ECO:0000259" key="3">
    <source>
        <dbReference type="PROSITE" id="PS50234"/>
    </source>
</evidence>
<keyword evidence="5" id="KW-1185">Reference proteome</keyword>
<accession>A0ABD3NGH0</accession>
<keyword evidence="2" id="KW-0472">Membrane</keyword>
<dbReference type="AlphaFoldDB" id="A0ABD3NGH0"/>
<dbReference type="Proteomes" id="UP001530315">
    <property type="component" value="Unassembled WGS sequence"/>
</dbReference>
<protein>
    <recommendedName>
        <fullName evidence="3">VWFA domain-containing protein</fullName>
    </recommendedName>
</protein>
<feature type="coiled-coil region" evidence="1">
    <location>
        <begin position="32"/>
        <end position="59"/>
    </location>
</feature>
<keyword evidence="1" id="KW-0175">Coiled coil</keyword>
<dbReference type="InterPro" id="IPR002035">
    <property type="entry name" value="VWF_A"/>
</dbReference>
<name>A0ABD3NGH0_9STRA</name>
<evidence type="ECO:0000256" key="2">
    <source>
        <dbReference type="SAM" id="Phobius"/>
    </source>
</evidence>
<comment type="caution">
    <text evidence="4">The sequence shown here is derived from an EMBL/GenBank/DDBJ whole genome shotgun (WGS) entry which is preliminary data.</text>
</comment>
<proteinExistence type="predicted"/>
<dbReference type="PROSITE" id="PS50234">
    <property type="entry name" value="VWFA"/>
    <property type="match status" value="1"/>
</dbReference>
<dbReference type="PANTHER" id="PTHR10166:SF37">
    <property type="entry name" value="STOLID, ISOFORM H"/>
    <property type="match status" value="1"/>
</dbReference>
<dbReference type="SMART" id="SM00327">
    <property type="entry name" value="VWA"/>
    <property type="match status" value="1"/>
</dbReference>
<evidence type="ECO:0000256" key="1">
    <source>
        <dbReference type="SAM" id="Coils"/>
    </source>
</evidence>
<feature type="domain" description="VWFA" evidence="3">
    <location>
        <begin position="216"/>
        <end position="397"/>
    </location>
</feature>
<dbReference type="InterPro" id="IPR051173">
    <property type="entry name" value="Ca_channel_alpha-2/delta"/>
</dbReference>